<protein>
    <submittedName>
        <fullName evidence="1">Uncharacterized protein</fullName>
    </submittedName>
</protein>
<name>A0A4Y1RYU8_PRUDU</name>
<dbReference type="EMBL" id="AP019304">
    <property type="protein sequence ID" value="BBH09610.1"/>
    <property type="molecule type" value="Genomic_DNA"/>
</dbReference>
<evidence type="ECO:0000313" key="1">
    <source>
        <dbReference type="EMBL" id="BBH09610.1"/>
    </source>
</evidence>
<proteinExistence type="predicted"/>
<dbReference type="AlphaFoldDB" id="A0A4Y1RYU8"/>
<reference evidence="1" key="1">
    <citation type="journal article" date="2019" name="Science">
        <title>Mutation of a bHLH transcription factor allowed almond domestication.</title>
        <authorList>
            <person name="Sanchez-Perez R."/>
            <person name="Pavan S."/>
            <person name="Mazzeo R."/>
            <person name="Moldovan C."/>
            <person name="Aiese Cigliano R."/>
            <person name="Del Cueto J."/>
            <person name="Ricciardi F."/>
            <person name="Lotti C."/>
            <person name="Ricciardi L."/>
            <person name="Dicenta F."/>
            <person name="Lopez-Marques R.L."/>
            <person name="Lindberg Moller B."/>
        </authorList>
    </citation>
    <scope>NUCLEOTIDE SEQUENCE</scope>
</reference>
<sequence>MGLVFFALAASDCVRRYEPFKNISSDSEPFVIPDLPGEIKMTRAQVPGFIKDNIENDLTRLLKTVQGS</sequence>
<accession>A0A4Y1RYU8</accession>
<organism evidence="1">
    <name type="scientific">Prunus dulcis</name>
    <name type="common">Almond</name>
    <name type="synonym">Amygdalus dulcis</name>
    <dbReference type="NCBI Taxonomy" id="3755"/>
    <lineage>
        <taxon>Eukaryota</taxon>
        <taxon>Viridiplantae</taxon>
        <taxon>Streptophyta</taxon>
        <taxon>Embryophyta</taxon>
        <taxon>Tracheophyta</taxon>
        <taxon>Spermatophyta</taxon>
        <taxon>Magnoliopsida</taxon>
        <taxon>eudicotyledons</taxon>
        <taxon>Gunneridae</taxon>
        <taxon>Pentapetalae</taxon>
        <taxon>rosids</taxon>
        <taxon>fabids</taxon>
        <taxon>Rosales</taxon>
        <taxon>Rosaceae</taxon>
        <taxon>Amygdaloideae</taxon>
        <taxon>Amygdaleae</taxon>
        <taxon>Prunus</taxon>
    </lineage>
</organism>
<gene>
    <name evidence="1" type="ORF">Prudu_022158</name>
</gene>